<protein>
    <submittedName>
        <fullName evidence="3">Transmembrane protein, putative</fullName>
    </submittedName>
</protein>
<evidence type="ECO:0000256" key="1">
    <source>
        <dbReference type="SAM" id="MobiDB-lite"/>
    </source>
</evidence>
<accession>A0A0S4KH78</accession>
<dbReference type="AlphaFoldDB" id="A0A0S4KH78"/>
<organism evidence="3 4">
    <name type="scientific">Bodo saltans</name>
    <name type="common">Flagellated protozoan</name>
    <dbReference type="NCBI Taxonomy" id="75058"/>
    <lineage>
        <taxon>Eukaryota</taxon>
        <taxon>Discoba</taxon>
        <taxon>Euglenozoa</taxon>
        <taxon>Kinetoplastea</taxon>
        <taxon>Metakinetoplastina</taxon>
        <taxon>Eubodonida</taxon>
        <taxon>Bodonidae</taxon>
        <taxon>Bodo</taxon>
    </lineage>
</organism>
<dbReference type="VEuPathDB" id="TriTrypDB:BSAL_21595"/>
<keyword evidence="2" id="KW-1133">Transmembrane helix</keyword>
<feature type="transmembrane region" description="Helical" evidence="2">
    <location>
        <begin position="138"/>
        <end position="159"/>
    </location>
</feature>
<evidence type="ECO:0000256" key="2">
    <source>
        <dbReference type="SAM" id="Phobius"/>
    </source>
</evidence>
<feature type="region of interest" description="Disordered" evidence="1">
    <location>
        <begin position="23"/>
        <end position="118"/>
    </location>
</feature>
<keyword evidence="2 3" id="KW-0812">Transmembrane</keyword>
<proteinExistence type="predicted"/>
<sequence>MSHLCATVTEDDGHRMNELDDSLTLNSLDNDDDNPVNNNNAPNVLPRSVSPTVVREEEFSENEGENRNRELPMQSVSDSQAVESPSSGNKLPSYASGDSQIDVNDNENDDDDTKRGKCGSHLLPLFTDKVRNNVRSRLILVGVYAVCTAFVCLLLIYAFSSSSAPQWQVQFATPPPSTMTIGEPATTFSFEVLNGNTAQGVGGLQVFALLSPQSEVDLGVSLSHTIVVSRTLQCLRNMALFSSSTYGDDVIFCDPMTAGVLRQPVATTNVHGIFFFCLPL</sequence>
<keyword evidence="4" id="KW-1185">Reference proteome</keyword>
<reference evidence="4" key="1">
    <citation type="submission" date="2015-09" db="EMBL/GenBank/DDBJ databases">
        <authorList>
            <consortium name="Pathogen Informatics"/>
        </authorList>
    </citation>
    <scope>NUCLEOTIDE SEQUENCE [LARGE SCALE GENOMIC DNA]</scope>
    <source>
        <strain evidence="4">Lake Konstanz</strain>
    </source>
</reference>
<gene>
    <name evidence="3" type="ORF">BSAL_21595</name>
</gene>
<feature type="compositionally biased region" description="Low complexity" evidence="1">
    <location>
        <begin position="35"/>
        <end position="45"/>
    </location>
</feature>
<keyword evidence="2" id="KW-0472">Membrane</keyword>
<feature type="compositionally biased region" description="Polar residues" evidence="1">
    <location>
        <begin position="74"/>
        <end position="101"/>
    </location>
</feature>
<dbReference type="Proteomes" id="UP000051952">
    <property type="component" value="Unassembled WGS sequence"/>
</dbReference>
<name>A0A0S4KH78_BODSA</name>
<evidence type="ECO:0000313" key="4">
    <source>
        <dbReference type="Proteomes" id="UP000051952"/>
    </source>
</evidence>
<evidence type="ECO:0000313" key="3">
    <source>
        <dbReference type="EMBL" id="CUI15045.1"/>
    </source>
</evidence>
<dbReference type="EMBL" id="CYKH01001744">
    <property type="protein sequence ID" value="CUI15045.1"/>
    <property type="molecule type" value="Genomic_DNA"/>
</dbReference>